<accession>A0ACC1XET8</accession>
<gene>
    <name evidence="1" type="ORF">OWV82_016038</name>
</gene>
<organism evidence="1 2">
    <name type="scientific">Melia azedarach</name>
    <name type="common">Chinaberry tree</name>
    <dbReference type="NCBI Taxonomy" id="155640"/>
    <lineage>
        <taxon>Eukaryota</taxon>
        <taxon>Viridiplantae</taxon>
        <taxon>Streptophyta</taxon>
        <taxon>Embryophyta</taxon>
        <taxon>Tracheophyta</taxon>
        <taxon>Spermatophyta</taxon>
        <taxon>Magnoliopsida</taxon>
        <taxon>eudicotyledons</taxon>
        <taxon>Gunneridae</taxon>
        <taxon>Pentapetalae</taxon>
        <taxon>rosids</taxon>
        <taxon>malvids</taxon>
        <taxon>Sapindales</taxon>
        <taxon>Meliaceae</taxon>
        <taxon>Melia</taxon>
    </lineage>
</organism>
<protein>
    <submittedName>
        <fullName evidence="1">Hydroxyproline-rich glycoprotein family protein</fullName>
    </submittedName>
</protein>
<comment type="caution">
    <text evidence="1">The sequence shown here is derived from an EMBL/GenBank/DDBJ whole genome shotgun (WGS) entry which is preliminary data.</text>
</comment>
<dbReference type="EMBL" id="CM051402">
    <property type="protein sequence ID" value="KAJ4709769.1"/>
    <property type="molecule type" value="Genomic_DNA"/>
</dbReference>
<evidence type="ECO:0000313" key="2">
    <source>
        <dbReference type="Proteomes" id="UP001164539"/>
    </source>
</evidence>
<name>A0ACC1XET8_MELAZ</name>
<reference evidence="1 2" key="1">
    <citation type="journal article" date="2023" name="Science">
        <title>Complex scaffold remodeling in plant triterpene biosynthesis.</title>
        <authorList>
            <person name="De La Pena R."/>
            <person name="Hodgson H."/>
            <person name="Liu J.C."/>
            <person name="Stephenson M.J."/>
            <person name="Martin A.C."/>
            <person name="Owen C."/>
            <person name="Harkess A."/>
            <person name="Leebens-Mack J."/>
            <person name="Jimenez L.E."/>
            <person name="Osbourn A."/>
            <person name="Sattely E.S."/>
        </authorList>
    </citation>
    <scope>NUCLEOTIDE SEQUENCE [LARGE SCALE GENOMIC DNA]</scope>
    <source>
        <strain evidence="2">cv. JPN11</strain>
        <tissue evidence="1">Leaf</tissue>
    </source>
</reference>
<dbReference type="Proteomes" id="UP001164539">
    <property type="component" value="Chromosome 9"/>
</dbReference>
<proteinExistence type="predicted"/>
<sequence length="142" mass="15060">MSIQKRFFTPLEVLQIFIFLAAAFAYNYPVNGLESPRKLDESNTTSDQSVKCTPSCVQSPPPPSPPPPSPPPPALPPPSPPSPKKPPTPYCPPPPSSIIYITGPPGNIYPIDSDFGGAIGRKIPAVFPALIASGILGLLAFW</sequence>
<keyword evidence="2" id="KW-1185">Reference proteome</keyword>
<evidence type="ECO:0000313" key="1">
    <source>
        <dbReference type="EMBL" id="KAJ4709769.1"/>
    </source>
</evidence>